<dbReference type="SUPFAM" id="SSF52129">
    <property type="entry name" value="Caspase-like"/>
    <property type="match status" value="1"/>
</dbReference>
<dbReference type="Pfam" id="PF00656">
    <property type="entry name" value="Peptidase_C14"/>
    <property type="match status" value="1"/>
</dbReference>
<feature type="domain" description="Caspase family p20" evidence="2">
    <location>
        <begin position="46"/>
        <end position="129"/>
    </location>
</feature>
<comment type="similarity">
    <text evidence="1">Belongs to the peptidase C14A family.</text>
</comment>
<dbReference type="InterPro" id="IPR052039">
    <property type="entry name" value="Caspase-related_regulators"/>
</dbReference>
<dbReference type="EMBL" id="ASPP01028002">
    <property type="protein sequence ID" value="ETO05546.1"/>
    <property type="molecule type" value="Genomic_DNA"/>
</dbReference>
<dbReference type="GO" id="GO:0006508">
    <property type="term" value="P:proteolysis"/>
    <property type="evidence" value="ECO:0007669"/>
    <property type="project" value="InterPro"/>
</dbReference>
<comment type="caution">
    <text evidence="3">The sequence shown here is derived from an EMBL/GenBank/DDBJ whole genome shotgun (WGS) entry which is preliminary data.</text>
</comment>
<evidence type="ECO:0000259" key="2">
    <source>
        <dbReference type="PROSITE" id="PS50208"/>
    </source>
</evidence>
<dbReference type="Gene3D" id="3.40.50.1460">
    <property type="match status" value="1"/>
</dbReference>
<evidence type="ECO:0000313" key="3">
    <source>
        <dbReference type="EMBL" id="ETO05546.1"/>
    </source>
</evidence>
<accession>X6LVZ7</accession>
<organism evidence="3 4">
    <name type="scientific">Reticulomyxa filosa</name>
    <dbReference type="NCBI Taxonomy" id="46433"/>
    <lineage>
        <taxon>Eukaryota</taxon>
        <taxon>Sar</taxon>
        <taxon>Rhizaria</taxon>
        <taxon>Retaria</taxon>
        <taxon>Foraminifera</taxon>
        <taxon>Monothalamids</taxon>
        <taxon>Reticulomyxidae</taxon>
        <taxon>Reticulomyxa</taxon>
    </lineage>
</organism>
<dbReference type="InterPro" id="IPR011600">
    <property type="entry name" value="Pept_C14_caspase"/>
</dbReference>
<keyword evidence="4" id="KW-1185">Reference proteome</keyword>
<protein>
    <recommendedName>
        <fullName evidence="2">Caspase family p20 domain-containing protein</fullName>
    </recommendedName>
</protein>
<dbReference type="AlphaFoldDB" id="X6LVZ7"/>
<proteinExistence type="inferred from homology"/>
<evidence type="ECO:0000256" key="1">
    <source>
        <dbReference type="ARBA" id="ARBA00010134"/>
    </source>
</evidence>
<sequence>MVAISEYDNTTWSDLPNVKEKDVTNFKQLFEQELKYEVVCNSVPKMTKQDIQSFLAKLVVNHDLHENKNKYDGLIIIICGHGEDGNMLVSSDGKQVSIDKIRSTFNCNEMESFKDLPKIFIIDTCRGENIPKAYEFKMRGNETSWGHQDDGFLIIWSTTKGHKVADLSLLSKSMKKIVKSKYESGYPFKQMLQDIRTDIRNTKSGEFTKSSKCNNSIFAIRFDCKIFLKKSYAKNLSWNMLNNSTKMKYPINNGV</sequence>
<reference evidence="3 4" key="1">
    <citation type="journal article" date="2013" name="Curr. Biol.">
        <title>The Genome of the Foraminiferan Reticulomyxa filosa.</title>
        <authorList>
            <person name="Glockner G."/>
            <person name="Hulsmann N."/>
            <person name="Schleicher M."/>
            <person name="Noegel A.A."/>
            <person name="Eichinger L."/>
            <person name="Gallinger C."/>
            <person name="Pawlowski J."/>
            <person name="Sierra R."/>
            <person name="Euteneuer U."/>
            <person name="Pillet L."/>
            <person name="Moustafa A."/>
            <person name="Platzer M."/>
            <person name="Groth M."/>
            <person name="Szafranski K."/>
            <person name="Schliwa M."/>
        </authorList>
    </citation>
    <scope>NUCLEOTIDE SEQUENCE [LARGE SCALE GENOMIC DNA]</scope>
</reference>
<dbReference type="PROSITE" id="PS50208">
    <property type="entry name" value="CASPASE_P20"/>
    <property type="match status" value="1"/>
</dbReference>
<dbReference type="Proteomes" id="UP000023152">
    <property type="component" value="Unassembled WGS sequence"/>
</dbReference>
<evidence type="ECO:0000313" key="4">
    <source>
        <dbReference type="Proteomes" id="UP000023152"/>
    </source>
</evidence>
<dbReference type="PANTHER" id="PTHR22576">
    <property type="entry name" value="MUCOSA ASSOCIATED LYMPHOID TISSUE LYMPHOMA TRANSLOCATION PROTEIN 1/PARACASPASE"/>
    <property type="match status" value="1"/>
</dbReference>
<name>X6LVZ7_RETFI</name>
<dbReference type="SMART" id="SM00115">
    <property type="entry name" value="CASc"/>
    <property type="match status" value="1"/>
</dbReference>
<dbReference type="PANTHER" id="PTHR22576:SF41">
    <property type="entry name" value="CASPASE 14, APOPTOSIS-RELATED CYSTEINE PEPTIDASE"/>
    <property type="match status" value="1"/>
</dbReference>
<gene>
    <name evidence="3" type="ORF">RFI_31849</name>
</gene>
<dbReference type="InterPro" id="IPR029030">
    <property type="entry name" value="Caspase-like_dom_sf"/>
</dbReference>
<dbReference type="OrthoDB" id="6116485at2759"/>
<dbReference type="InterPro" id="IPR001309">
    <property type="entry name" value="Pept_C14_p20"/>
</dbReference>
<dbReference type="InterPro" id="IPR015917">
    <property type="entry name" value="Pept_C14A"/>
</dbReference>
<dbReference type="GO" id="GO:0004197">
    <property type="term" value="F:cysteine-type endopeptidase activity"/>
    <property type="evidence" value="ECO:0007669"/>
    <property type="project" value="InterPro"/>
</dbReference>